<sequence length="246" mass="27154">MGVKLITESIRSVGVWVGLPINVWIVAEQDGITLVDTGMSFMSKGIIKAIQRMDAGPLKRILLTHGHADHVGGLQNILRVYDVPVYMHAAEIPYAEGQLAYPDKDKAHVHVEKGILQPLPLASGKNKELDVHGSLIPYWTPGHSPGHVVYFHRGENALLAGDLFNGKRGKLIPPRFTPDPELAMRSAFGIVRELDPERIEVCHGSTVYRPAGKMDDLEAEIRQARELEAKLKARKEAKAKAKRSKA</sequence>
<dbReference type="EMBL" id="JBBKAR010000001">
    <property type="protein sequence ID" value="MEJ8302458.1"/>
    <property type="molecule type" value="Genomic_DNA"/>
</dbReference>
<gene>
    <name evidence="1" type="ORF">WKI47_00865</name>
</gene>
<accession>A0ACC6P6C5</accession>
<dbReference type="Proteomes" id="UP001380953">
    <property type="component" value="Unassembled WGS sequence"/>
</dbReference>
<name>A0ACC6P6C5_9BACL</name>
<evidence type="ECO:0000313" key="2">
    <source>
        <dbReference type="Proteomes" id="UP001380953"/>
    </source>
</evidence>
<evidence type="ECO:0000313" key="1">
    <source>
        <dbReference type="EMBL" id="MEJ8302458.1"/>
    </source>
</evidence>
<comment type="caution">
    <text evidence="1">The sequence shown here is derived from an EMBL/GenBank/DDBJ whole genome shotgun (WGS) entry which is preliminary data.</text>
</comment>
<keyword evidence="2" id="KW-1185">Reference proteome</keyword>
<reference evidence="1" key="1">
    <citation type="submission" date="2024-03" db="EMBL/GenBank/DDBJ databases">
        <title>Whole genome sequecning of epiphytes from Marcgravia umbellata leaves.</title>
        <authorList>
            <person name="Kumar G."/>
            <person name="Savka M.A."/>
        </authorList>
    </citation>
    <scope>NUCLEOTIDE SEQUENCE</scope>
    <source>
        <strain evidence="1">RIT_BL5</strain>
    </source>
</reference>
<protein>
    <submittedName>
        <fullName evidence="1">MBL fold metallo-hydrolase</fullName>
    </submittedName>
</protein>
<organism evidence="1 2">
    <name type="scientific">Saccharibacillus sacchari</name>
    <dbReference type="NCBI Taxonomy" id="456493"/>
    <lineage>
        <taxon>Bacteria</taxon>
        <taxon>Bacillati</taxon>
        <taxon>Bacillota</taxon>
        <taxon>Bacilli</taxon>
        <taxon>Bacillales</taxon>
        <taxon>Paenibacillaceae</taxon>
        <taxon>Saccharibacillus</taxon>
    </lineage>
</organism>
<proteinExistence type="predicted"/>